<dbReference type="AlphaFoldDB" id="A0A821HDK4"/>
<dbReference type="EMBL" id="CAJOBG010095251">
    <property type="protein sequence ID" value="CAF4680521.1"/>
    <property type="molecule type" value="Genomic_DNA"/>
</dbReference>
<gene>
    <name evidence="2" type="ORF">OVN521_LOCUS47714</name>
</gene>
<organism evidence="2 3">
    <name type="scientific">Rotaria magnacalcarata</name>
    <dbReference type="NCBI Taxonomy" id="392030"/>
    <lineage>
        <taxon>Eukaryota</taxon>
        <taxon>Metazoa</taxon>
        <taxon>Spiralia</taxon>
        <taxon>Gnathifera</taxon>
        <taxon>Rotifera</taxon>
        <taxon>Eurotatoria</taxon>
        <taxon>Bdelloidea</taxon>
        <taxon>Philodinida</taxon>
        <taxon>Philodinidae</taxon>
        <taxon>Rotaria</taxon>
    </lineage>
</organism>
<dbReference type="Proteomes" id="UP000663866">
    <property type="component" value="Unassembled WGS sequence"/>
</dbReference>
<evidence type="ECO:0000313" key="3">
    <source>
        <dbReference type="Proteomes" id="UP000663866"/>
    </source>
</evidence>
<feature type="coiled-coil region" evidence="1">
    <location>
        <begin position="12"/>
        <end position="46"/>
    </location>
</feature>
<sequence length="60" mass="7719">MEPNEETYFSLQQDWRKEIQDIFEELKIKEQEIRDREQEMIRLTIEQNHKRMLLEKWEHE</sequence>
<feature type="non-terminal residue" evidence="2">
    <location>
        <position position="1"/>
    </location>
</feature>
<evidence type="ECO:0000256" key="1">
    <source>
        <dbReference type="SAM" id="Coils"/>
    </source>
</evidence>
<name>A0A821HDK4_9BILA</name>
<keyword evidence="3" id="KW-1185">Reference proteome</keyword>
<reference evidence="2" key="1">
    <citation type="submission" date="2021-02" db="EMBL/GenBank/DDBJ databases">
        <authorList>
            <person name="Nowell W R."/>
        </authorList>
    </citation>
    <scope>NUCLEOTIDE SEQUENCE</scope>
</reference>
<protein>
    <submittedName>
        <fullName evidence="2">Uncharacterized protein</fullName>
    </submittedName>
</protein>
<accession>A0A821HDK4</accession>
<keyword evidence="1" id="KW-0175">Coiled coil</keyword>
<evidence type="ECO:0000313" key="2">
    <source>
        <dbReference type="EMBL" id="CAF4680521.1"/>
    </source>
</evidence>
<comment type="caution">
    <text evidence="2">The sequence shown here is derived from an EMBL/GenBank/DDBJ whole genome shotgun (WGS) entry which is preliminary data.</text>
</comment>
<proteinExistence type="predicted"/>